<dbReference type="EMBL" id="CP063311">
    <property type="protein sequence ID" value="QOV23186.1"/>
    <property type="molecule type" value="Genomic_DNA"/>
</dbReference>
<name>A0A7S6RE51_9CYAN</name>
<reference evidence="10" key="1">
    <citation type="submission" date="2020-10" db="EMBL/GenBank/DDBJ databases">
        <title>Genome-based taxonomic classification of the species Anabaenopsis elenkinii.</title>
        <authorList>
            <person name="Delbaje E."/>
            <person name="Andreote A.P.D."/>
            <person name="Pellegrinetti T.A."/>
            <person name="Cruz R.B."/>
            <person name="Branco L.H.Z."/>
            <person name="Fiore M.F."/>
        </authorList>
    </citation>
    <scope>NUCLEOTIDE SEQUENCE [LARGE SCALE GENOMIC DNA]</scope>
    <source>
        <strain evidence="10">CCIBt3563</strain>
    </source>
</reference>
<dbReference type="EC" id="2.1.1.72" evidence="2"/>
<dbReference type="Proteomes" id="UP000593846">
    <property type="component" value="Chromosome"/>
</dbReference>
<protein>
    <recommendedName>
        <fullName evidence="2">site-specific DNA-methyltransferase (adenine-specific)</fullName>
        <ecNumber evidence="2">2.1.1.72</ecNumber>
    </recommendedName>
</protein>
<keyword evidence="3 9" id="KW-0489">Methyltransferase</keyword>
<dbReference type="PROSITE" id="PS00092">
    <property type="entry name" value="N6_MTASE"/>
    <property type="match status" value="1"/>
</dbReference>
<evidence type="ECO:0000313" key="10">
    <source>
        <dbReference type="Proteomes" id="UP000593846"/>
    </source>
</evidence>
<accession>A0A7S6RE51</accession>
<comment type="similarity">
    <text evidence="1">Belongs to the N(4)/N(6)-methyltransferase family.</text>
</comment>
<dbReference type="KEGG" id="aee:IM676_02235"/>
<dbReference type="InterPro" id="IPR050953">
    <property type="entry name" value="N4_N6_ade-DNA_methylase"/>
</dbReference>
<evidence type="ECO:0000256" key="5">
    <source>
        <dbReference type="ARBA" id="ARBA00022691"/>
    </source>
</evidence>
<dbReference type="GO" id="GO:0032259">
    <property type="term" value="P:methylation"/>
    <property type="evidence" value="ECO:0007669"/>
    <property type="project" value="UniProtKB-KW"/>
</dbReference>
<evidence type="ECO:0000256" key="3">
    <source>
        <dbReference type="ARBA" id="ARBA00022603"/>
    </source>
</evidence>
<keyword evidence="4 9" id="KW-0808">Transferase</keyword>
<evidence type="ECO:0000256" key="4">
    <source>
        <dbReference type="ARBA" id="ARBA00022679"/>
    </source>
</evidence>
<dbReference type="InterPro" id="IPR054520">
    <property type="entry name" value="M_Eco57I_C"/>
</dbReference>
<feature type="domain" description="Type II methyltransferase M.TaqI-like" evidence="7">
    <location>
        <begin position="119"/>
        <end position="223"/>
    </location>
</feature>
<dbReference type="GO" id="GO:0003676">
    <property type="term" value="F:nucleic acid binding"/>
    <property type="evidence" value="ECO:0007669"/>
    <property type="project" value="InterPro"/>
</dbReference>
<evidence type="ECO:0000259" key="8">
    <source>
        <dbReference type="Pfam" id="PF22837"/>
    </source>
</evidence>
<proteinExistence type="inferred from homology"/>
<dbReference type="InterPro" id="IPR011639">
    <property type="entry name" value="MethylTrfase_TaqI-like_dom"/>
</dbReference>
<dbReference type="RefSeq" id="WP_200988785.1">
    <property type="nucleotide sequence ID" value="NZ_CP063311.1"/>
</dbReference>
<comment type="catalytic activity">
    <reaction evidence="6">
        <text>a 2'-deoxyadenosine in DNA + S-adenosyl-L-methionine = an N(6)-methyl-2'-deoxyadenosine in DNA + S-adenosyl-L-homocysteine + H(+)</text>
        <dbReference type="Rhea" id="RHEA:15197"/>
        <dbReference type="Rhea" id="RHEA-COMP:12418"/>
        <dbReference type="Rhea" id="RHEA-COMP:12419"/>
        <dbReference type="ChEBI" id="CHEBI:15378"/>
        <dbReference type="ChEBI" id="CHEBI:57856"/>
        <dbReference type="ChEBI" id="CHEBI:59789"/>
        <dbReference type="ChEBI" id="CHEBI:90615"/>
        <dbReference type="ChEBI" id="CHEBI:90616"/>
        <dbReference type="EC" id="2.1.1.72"/>
    </reaction>
</comment>
<dbReference type="GO" id="GO:0006304">
    <property type="term" value="P:DNA modification"/>
    <property type="evidence" value="ECO:0007669"/>
    <property type="project" value="InterPro"/>
</dbReference>
<gene>
    <name evidence="9" type="ORF">IM676_02235</name>
</gene>
<dbReference type="Gene3D" id="3.40.50.150">
    <property type="entry name" value="Vaccinia Virus protein VP39"/>
    <property type="match status" value="1"/>
</dbReference>
<keyword evidence="5" id="KW-0949">S-adenosyl-L-methionine</keyword>
<evidence type="ECO:0000313" key="9">
    <source>
        <dbReference type="EMBL" id="QOV23186.1"/>
    </source>
</evidence>
<dbReference type="Pfam" id="PF07669">
    <property type="entry name" value="Eco57I"/>
    <property type="match status" value="1"/>
</dbReference>
<dbReference type="InterPro" id="IPR029063">
    <property type="entry name" value="SAM-dependent_MTases_sf"/>
</dbReference>
<evidence type="ECO:0000259" key="7">
    <source>
        <dbReference type="Pfam" id="PF07669"/>
    </source>
</evidence>
<dbReference type="InterPro" id="IPR002052">
    <property type="entry name" value="DNA_methylase_N6_adenine_CS"/>
</dbReference>
<evidence type="ECO:0000256" key="2">
    <source>
        <dbReference type="ARBA" id="ARBA00011900"/>
    </source>
</evidence>
<sequence>MNITKATEQTRALRQSQLDEAKTQIERNKLGQFATPTDLASDILKYAFELFPAHLKVRFLDPAFGTGSFYSALLQVFPLSQIAEAVGYEIDAHYGLEAISIWRNTPLKLNIADFTQATLPNCDDKKANLLICNPPYVRHHHLSRIEKQRLQSKTFQITGIKLSKLASLYCHFLGISDAWMAENCLAGWLIPSGFMDVNYGQQVKEYLLNQVTLLRVHRFHPNDIQFEDALVSSAIVWFKKALPPANHHVEFSYGGSLTEPDESQHISVEVLCDQTKWIKIGNVSNKIGDNFQQFQLKDLFTIKRGLATGANNFFVLTKQQVTAYQLPTDFFKPILPSPRYLLVDEIEADNVGNPILEQQLFLLDCHLPLSEVKAKYPMLWQYLQMGVENGISDRYLCRHRSPWYSQENRSPSPFLCTYMGRQDTKRGSPFRFILNHSQATATNVYLMLYPKPILDKALSQNSEKIKQVWQALNEISDEMLMGEGRLYGGGLYKLEPKELANVLVFNLMSL</sequence>
<dbReference type="AlphaFoldDB" id="A0A7S6RE51"/>
<feature type="domain" description="Type II methyltransferase M.Eco57I C-terminal" evidence="8">
    <location>
        <begin position="289"/>
        <end position="505"/>
    </location>
</feature>
<dbReference type="SUPFAM" id="SSF53335">
    <property type="entry name" value="S-adenosyl-L-methionine-dependent methyltransferases"/>
    <property type="match status" value="1"/>
</dbReference>
<dbReference type="Pfam" id="PF22837">
    <property type="entry name" value="M_Eco57I_C"/>
    <property type="match status" value="1"/>
</dbReference>
<dbReference type="PRINTS" id="PR00507">
    <property type="entry name" value="N12N6MTFRASE"/>
</dbReference>
<dbReference type="REBASE" id="453017">
    <property type="entry name" value="M.Ael3563ORF2235P"/>
</dbReference>
<keyword evidence="10" id="KW-1185">Reference proteome</keyword>
<dbReference type="GO" id="GO:0009007">
    <property type="term" value="F:site-specific DNA-methyltransferase (adenine-specific) activity"/>
    <property type="evidence" value="ECO:0007669"/>
    <property type="project" value="UniProtKB-EC"/>
</dbReference>
<dbReference type="PANTHER" id="PTHR33841">
    <property type="entry name" value="DNA METHYLTRANSFERASE YEEA-RELATED"/>
    <property type="match status" value="1"/>
</dbReference>
<dbReference type="PANTHER" id="PTHR33841:SF5">
    <property type="entry name" value="DNA METHYLASE (MODIFICATION METHYLASE) (METHYLTRANSFERASE)-RELATED"/>
    <property type="match status" value="1"/>
</dbReference>
<evidence type="ECO:0000256" key="6">
    <source>
        <dbReference type="ARBA" id="ARBA00047942"/>
    </source>
</evidence>
<evidence type="ECO:0000256" key="1">
    <source>
        <dbReference type="ARBA" id="ARBA00006594"/>
    </source>
</evidence>
<organism evidence="9 10">
    <name type="scientific">Anabaenopsis elenkinii CCIBt3563</name>
    <dbReference type="NCBI Taxonomy" id="2779889"/>
    <lineage>
        <taxon>Bacteria</taxon>
        <taxon>Bacillati</taxon>
        <taxon>Cyanobacteriota</taxon>
        <taxon>Cyanophyceae</taxon>
        <taxon>Nostocales</taxon>
        <taxon>Nodulariaceae</taxon>
        <taxon>Anabaenopsis</taxon>
    </lineage>
</organism>